<dbReference type="PANTHER" id="PTHR30290:SF83">
    <property type="entry name" value="ABC TRANSPORTER SUBSTRATE-BINDING PROTEIN"/>
    <property type="match status" value="1"/>
</dbReference>
<reference evidence="3 4" key="1">
    <citation type="journal article" date="2014" name="Int. J. Syst. Evol. Microbiol.">
        <title>Nocardia vulneris sp. nov., isolated from wounds of human patients in North America.</title>
        <authorList>
            <person name="Lasker B.A."/>
            <person name="Bell M."/>
            <person name="Klenk H.P."/>
            <person name="Sproer C."/>
            <person name="Schumann C."/>
            <person name="Schumann P."/>
            <person name="Brown J.M."/>
        </authorList>
    </citation>
    <scope>NUCLEOTIDE SEQUENCE [LARGE SCALE GENOMIC DNA]</scope>
    <source>
        <strain evidence="3 4">W9851</strain>
    </source>
</reference>
<gene>
    <name evidence="3" type="ORF">FG87_04810</name>
</gene>
<proteinExistence type="predicted"/>
<evidence type="ECO:0000313" key="3">
    <source>
        <dbReference type="EMBL" id="KIA66122.1"/>
    </source>
</evidence>
<dbReference type="InterPro" id="IPR039424">
    <property type="entry name" value="SBP_5"/>
</dbReference>
<evidence type="ECO:0000256" key="1">
    <source>
        <dbReference type="SAM" id="MobiDB-lite"/>
    </source>
</evidence>
<dbReference type="Pfam" id="PF00496">
    <property type="entry name" value="SBP_bac_5"/>
    <property type="match status" value="1"/>
</dbReference>
<dbReference type="CDD" id="cd08506">
    <property type="entry name" value="PBP2_clavulanate_OppA2"/>
    <property type="match status" value="1"/>
</dbReference>
<feature type="domain" description="Solute-binding protein family 5" evidence="2">
    <location>
        <begin position="76"/>
        <end position="483"/>
    </location>
</feature>
<keyword evidence="4" id="KW-1185">Reference proteome</keyword>
<dbReference type="SUPFAM" id="SSF53850">
    <property type="entry name" value="Periplasmic binding protein-like II"/>
    <property type="match status" value="1"/>
</dbReference>
<dbReference type="PANTHER" id="PTHR30290">
    <property type="entry name" value="PERIPLASMIC BINDING COMPONENT OF ABC TRANSPORTER"/>
    <property type="match status" value="1"/>
</dbReference>
<feature type="region of interest" description="Disordered" evidence="1">
    <location>
        <begin position="1"/>
        <end position="27"/>
    </location>
</feature>
<protein>
    <submittedName>
        <fullName evidence="3">ABC transporter substrate-binding protein</fullName>
    </submittedName>
</protein>
<sequence length="582" mass="63687">MRKGGAAVRETTTRAGSAEPRAPRRGGTLTLVGAGDVDYLDPALAYHTATRGIVRGYTRQLVGCVASRNREEAGKIVADLATEVPTVANGRISAGGTQYRFTLTEGLRWNTPRGIRPLVAGDIVRGIKRLAHPLASSPGLAYYLSTIEGMREFRDAVAGAPAESVAARLEHTEIKGVRAQGDREIFFTTRHPSSDFLNMLALPFATPAPVEYLDFVPGSPEFNRVLASNGPYQVVNYVPGEQIVLERNPAWEPESDRLRAAYVDTIVVREGMSERAAHELVATGAAEMLWDIQPLTEELPQLLGSADPRLEVYPAGLFSPYIVVNFSSPVMTARAVRVALQYAVDKAAVSRVWGGPSLNDIADQILPPLCTAHREFRPYGTEGGRGDPELARRLLADAGYPDGLTLRLIFRDRDIHPETAEVVKAAMARAGIRVELVGVSINELFSDYFSSSVTRTSWDIALTGWEPDWYGNNARTYLQPLFDSRGVVEGGDWGSNFGRYRSAKVNELLGAALTSADETRAAELFRRMEAEVLHDAAVVPVLFAHQYWFHATTVRNWLPYPVLNGDLTNLWLAGKSLAGKSR</sequence>
<dbReference type="Gene3D" id="3.40.190.10">
    <property type="entry name" value="Periplasmic binding protein-like II"/>
    <property type="match status" value="1"/>
</dbReference>
<dbReference type="InterPro" id="IPR030678">
    <property type="entry name" value="Peptide/Ni-bd"/>
</dbReference>
<evidence type="ECO:0000259" key="2">
    <source>
        <dbReference type="Pfam" id="PF00496"/>
    </source>
</evidence>
<dbReference type="Gene3D" id="3.10.105.10">
    <property type="entry name" value="Dipeptide-binding Protein, Domain 3"/>
    <property type="match status" value="1"/>
</dbReference>
<evidence type="ECO:0000313" key="4">
    <source>
        <dbReference type="Proteomes" id="UP000031364"/>
    </source>
</evidence>
<dbReference type="PIRSF" id="PIRSF002741">
    <property type="entry name" value="MppA"/>
    <property type="match status" value="1"/>
</dbReference>
<accession>A0ABR4ZM04</accession>
<name>A0ABR4ZM04_9NOCA</name>
<organism evidence="3 4">
    <name type="scientific">Nocardia vulneris</name>
    <dbReference type="NCBI Taxonomy" id="1141657"/>
    <lineage>
        <taxon>Bacteria</taxon>
        <taxon>Bacillati</taxon>
        <taxon>Actinomycetota</taxon>
        <taxon>Actinomycetes</taxon>
        <taxon>Mycobacteriales</taxon>
        <taxon>Nocardiaceae</taxon>
        <taxon>Nocardia</taxon>
    </lineage>
</organism>
<comment type="caution">
    <text evidence="3">The sequence shown here is derived from an EMBL/GenBank/DDBJ whole genome shotgun (WGS) entry which is preliminary data.</text>
</comment>
<dbReference type="Proteomes" id="UP000031364">
    <property type="component" value="Unassembled WGS sequence"/>
</dbReference>
<dbReference type="InterPro" id="IPR000914">
    <property type="entry name" value="SBP_5_dom"/>
</dbReference>
<dbReference type="EMBL" id="JNFP01000004">
    <property type="protein sequence ID" value="KIA66122.1"/>
    <property type="molecule type" value="Genomic_DNA"/>
</dbReference>